<proteinExistence type="predicted"/>
<name>A0A7R8HBU9_LEPSM</name>
<dbReference type="Proteomes" id="UP000675881">
    <property type="component" value="Chromosome 7"/>
</dbReference>
<dbReference type="EMBL" id="HG994586">
    <property type="protein sequence ID" value="CAF3001462.1"/>
    <property type="molecule type" value="Genomic_DNA"/>
</dbReference>
<gene>
    <name evidence="1" type="ORF">LSAA_13467</name>
</gene>
<protein>
    <submittedName>
        <fullName evidence="1">(salmon louse) hypothetical protein</fullName>
    </submittedName>
</protein>
<accession>A0A7R8HBU9</accession>
<sequence>MEHGGWTFELNWCDASSIAYGVAIVKDSEKIEDGAWTRKKNDGTHINLAELNAVVKGVNMVKGIVTAVNNHFNFDVWCSAACWRPKKKEEFRARLYSNIKRESSEPQPQEKVKSKEEA</sequence>
<keyword evidence="2" id="KW-1185">Reference proteome</keyword>
<organism evidence="1 2">
    <name type="scientific">Lepeophtheirus salmonis</name>
    <name type="common">Salmon louse</name>
    <name type="synonym">Caligus salmonis</name>
    <dbReference type="NCBI Taxonomy" id="72036"/>
    <lineage>
        <taxon>Eukaryota</taxon>
        <taxon>Metazoa</taxon>
        <taxon>Ecdysozoa</taxon>
        <taxon>Arthropoda</taxon>
        <taxon>Crustacea</taxon>
        <taxon>Multicrustacea</taxon>
        <taxon>Hexanauplia</taxon>
        <taxon>Copepoda</taxon>
        <taxon>Siphonostomatoida</taxon>
        <taxon>Caligidae</taxon>
        <taxon>Lepeophtheirus</taxon>
    </lineage>
</organism>
<reference evidence="1" key="1">
    <citation type="submission" date="2021-02" db="EMBL/GenBank/DDBJ databases">
        <authorList>
            <person name="Bekaert M."/>
        </authorList>
    </citation>
    <scope>NUCLEOTIDE SEQUENCE</scope>
    <source>
        <strain evidence="1">IoA-00</strain>
    </source>
</reference>
<dbReference type="AlphaFoldDB" id="A0A7R8HBU9"/>
<evidence type="ECO:0000313" key="2">
    <source>
        <dbReference type="Proteomes" id="UP000675881"/>
    </source>
</evidence>
<evidence type="ECO:0000313" key="1">
    <source>
        <dbReference type="EMBL" id="CAF3001462.1"/>
    </source>
</evidence>